<feature type="transmembrane region" description="Helical" evidence="6">
    <location>
        <begin position="152"/>
        <end position="174"/>
    </location>
</feature>
<dbReference type="InterPro" id="IPR018629">
    <property type="entry name" value="XK-rel"/>
</dbReference>
<organism evidence="7 8">
    <name type="scientific">Neodiprion lecontei</name>
    <name type="common">Redheaded pine sawfly</name>
    <dbReference type="NCBI Taxonomy" id="441921"/>
    <lineage>
        <taxon>Eukaryota</taxon>
        <taxon>Metazoa</taxon>
        <taxon>Ecdysozoa</taxon>
        <taxon>Arthropoda</taxon>
        <taxon>Hexapoda</taxon>
        <taxon>Insecta</taxon>
        <taxon>Pterygota</taxon>
        <taxon>Neoptera</taxon>
        <taxon>Endopterygota</taxon>
        <taxon>Hymenoptera</taxon>
        <taxon>Tenthredinoidea</taxon>
        <taxon>Diprionidae</taxon>
        <taxon>Diprioninae</taxon>
        <taxon>Neodiprion</taxon>
    </lineage>
</organism>
<keyword evidence="5 6" id="KW-0472">Membrane</keyword>
<accession>A0ABM3FRM6</accession>
<evidence type="ECO:0000256" key="2">
    <source>
        <dbReference type="ARBA" id="ARBA00008789"/>
    </source>
</evidence>
<dbReference type="GeneID" id="124293553"/>
<feature type="transmembrane region" description="Helical" evidence="6">
    <location>
        <begin position="195"/>
        <end position="213"/>
    </location>
</feature>
<proteinExistence type="inferred from homology"/>
<evidence type="ECO:0000256" key="6">
    <source>
        <dbReference type="RuleBase" id="RU910716"/>
    </source>
</evidence>
<sequence>MINVLFDLRILCHYWERFSYAMNVKLLRKSKMSGKIDEAAGISYDEELEKKIENLSVLCLMPSFIENVPQLTVQLAGMIQKETPIGCLMWIRMTALIFVAVDSQAYYLYIYSGRSHRAVLNKWYVFRIWLQCYISIVCWISATTFIVCKWPIYILLFIVFIWMIWTIYICNVNCEIMELFSCRNKASSWSAWRDVALLFCCAFLALVHMFTFLDFKNMCTFVRMGFKIPKVQTIQNPMPLDQDVEGGVGISNRDSFKEPETDFVIITTNPHSAFQRTSRRKYGLR</sequence>
<comment type="subcellular location">
    <subcellularLocation>
        <location evidence="1 6">Membrane</location>
        <topology evidence="1 6">Multi-pass membrane protein</topology>
    </subcellularLocation>
</comment>
<evidence type="ECO:0000256" key="4">
    <source>
        <dbReference type="ARBA" id="ARBA00022989"/>
    </source>
</evidence>
<evidence type="ECO:0000313" key="7">
    <source>
        <dbReference type="Proteomes" id="UP000829291"/>
    </source>
</evidence>
<feature type="transmembrane region" description="Helical" evidence="6">
    <location>
        <begin position="89"/>
        <end position="112"/>
    </location>
</feature>
<comment type="similarity">
    <text evidence="2 6">Belongs to the XK family.</text>
</comment>
<dbReference type="Proteomes" id="UP000829291">
    <property type="component" value="Chromosome 3"/>
</dbReference>
<evidence type="ECO:0000313" key="8">
    <source>
        <dbReference type="RefSeq" id="XP_046590653.1"/>
    </source>
</evidence>
<evidence type="ECO:0000256" key="1">
    <source>
        <dbReference type="ARBA" id="ARBA00004141"/>
    </source>
</evidence>
<dbReference type="RefSeq" id="XP_046590653.1">
    <property type="nucleotide sequence ID" value="XM_046734697.1"/>
</dbReference>
<feature type="transmembrane region" description="Helical" evidence="6">
    <location>
        <begin position="124"/>
        <end position="146"/>
    </location>
</feature>
<keyword evidence="4 6" id="KW-1133">Transmembrane helix</keyword>
<keyword evidence="7" id="KW-1185">Reference proteome</keyword>
<evidence type="ECO:0000256" key="3">
    <source>
        <dbReference type="ARBA" id="ARBA00022692"/>
    </source>
</evidence>
<keyword evidence="3 6" id="KW-0812">Transmembrane</keyword>
<gene>
    <name evidence="8" type="primary">LOC124293553</name>
</gene>
<name>A0ABM3FRM6_NEOLC</name>
<dbReference type="Pfam" id="PF09815">
    <property type="entry name" value="XK-related"/>
    <property type="match status" value="1"/>
</dbReference>
<protein>
    <recommendedName>
        <fullName evidence="6">XK-related protein</fullName>
    </recommendedName>
</protein>
<evidence type="ECO:0000256" key="5">
    <source>
        <dbReference type="ARBA" id="ARBA00023136"/>
    </source>
</evidence>
<reference evidence="8" key="1">
    <citation type="submission" date="2025-08" db="UniProtKB">
        <authorList>
            <consortium name="RefSeq"/>
        </authorList>
    </citation>
    <scope>IDENTIFICATION</scope>
    <source>
        <tissue evidence="8">Thorax and Abdomen</tissue>
    </source>
</reference>